<feature type="transmembrane region" description="Helical" evidence="1">
    <location>
        <begin position="6"/>
        <end position="26"/>
    </location>
</feature>
<comment type="caution">
    <text evidence="2">The sequence shown here is derived from an EMBL/GenBank/DDBJ whole genome shotgun (WGS) entry which is preliminary data.</text>
</comment>
<keyword evidence="1" id="KW-1133">Transmembrane helix</keyword>
<keyword evidence="1" id="KW-0472">Membrane</keyword>
<dbReference type="Proteomes" id="UP000018861">
    <property type="component" value="Unassembled WGS sequence"/>
</dbReference>
<dbReference type="AlphaFoldDB" id="W4PB86"/>
<protein>
    <submittedName>
        <fullName evidence="2">Uncharacterized protein</fullName>
    </submittedName>
</protein>
<proteinExistence type="predicted"/>
<organism evidence="2 3">
    <name type="scientific">Bacteroides pyogenes JCM 6292</name>
    <dbReference type="NCBI Taxonomy" id="1235809"/>
    <lineage>
        <taxon>Bacteria</taxon>
        <taxon>Pseudomonadati</taxon>
        <taxon>Bacteroidota</taxon>
        <taxon>Bacteroidia</taxon>
        <taxon>Bacteroidales</taxon>
        <taxon>Bacteroidaceae</taxon>
        <taxon>Bacteroides</taxon>
    </lineage>
</organism>
<name>W4PB86_9BACE</name>
<sequence length="54" mass="6593">MVEYTTLSLFFQSFLFIYLLSSLFFFQKYETCRKEQNKAEFSSFCLISIKVFDY</sequence>
<reference evidence="2 3" key="1">
    <citation type="journal article" date="2014" name="Genome Announc.">
        <title>Draft Genome Sequences of Three Strains of Bacteroides pyogenes Isolated from a Cat and Swine.</title>
        <authorList>
            <person name="Sakamoto M."/>
            <person name="Oshima K."/>
            <person name="Suda W."/>
            <person name="Kitamura K."/>
            <person name="Iida T."/>
            <person name="Hattori M."/>
            <person name="Ohkuma M."/>
        </authorList>
    </citation>
    <scope>NUCLEOTIDE SEQUENCE [LARGE SCALE GENOMIC DNA]</scope>
    <source>
        <strain evidence="2 3">JCM 6292</strain>
    </source>
</reference>
<accession>W4PB86</accession>
<dbReference type="EMBL" id="BAIQ01000053">
    <property type="protein sequence ID" value="GAE17027.1"/>
    <property type="molecule type" value="Genomic_DNA"/>
</dbReference>
<evidence type="ECO:0000313" key="3">
    <source>
        <dbReference type="Proteomes" id="UP000018861"/>
    </source>
</evidence>
<gene>
    <name evidence="2" type="ORF">JCM6292_3560</name>
</gene>
<keyword evidence="1" id="KW-0812">Transmembrane</keyword>
<evidence type="ECO:0000256" key="1">
    <source>
        <dbReference type="SAM" id="Phobius"/>
    </source>
</evidence>
<evidence type="ECO:0000313" key="2">
    <source>
        <dbReference type="EMBL" id="GAE17027.1"/>
    </source>
</evidence>